<dbReference type="STRING" id="28743.ENSCVAP00000002437"/>
<dbReference type="AlphaFoldDB" id="A0A3Q2CC93"/>
<evidence type="ECO:0000259" key="7">
    <source>
        <dbReference type="Pfam" id="PF04799"/>
    </source>
</evidence>
<evidence type="ECO:0000256" key="5">
    <source>
        <dbReference type="ARBA" id="ARBA00023136"/>
    </source>
</evidence>
<evidence type="ECO:0000313" key="8">
    <source>
        <dbReference type="Ensembl" id="ENSCVAP00000002437.1"/>
    </source>
</evidence>
<keyword evidence="4" id="KW-0342">GTP-binding</keyword>
<evidence type="ECO:0000256" key="3">
    <source>
        <dbReference type="ARBA" id="ARBA00022801"/>
    </source>
</evidence>
<dbReference type="GeneTree" id="ENSGT00390000013727"/>
<dbReference type="Ensembl" id="ENSCVAT00000011722.1">
    <property type="protein sequence ID" value="ENSCVAP00000002437.1"/>
    <property type="gene ID" value="ENSCVAG00000003550.1"/>
</dbReference>
<comment type="subcellular location">
    <subcellularLocation>
        <location evidence="1">Membrane</location>
    </subcellularLocation>
</comment>
<keyword evidence="5" id="KW-0472">Membrane</keyword>
<dbReference type="SUPFAM" id="SSF111479">
    <property type="entry name" value="Fzo-like conserved region"/>
    <property type="match status" value="1"/>
</dbReference>
<dbReference type="GO" id="GO:0005741">
    <property type="term" value="C:mitochondrial outer membrane"/>
    <property type="evidence" value="ECO:0007669"/>
    <property type="project" value="InterPro"/>
</dbReference>
<feature type="domain" description="Fzo/mitofusin HR2" evidence="7">
    <location>
        <begin position="247"/>
        <end position="383"/>
    </location>
</feature>
<keyword evidence="6" id="KW-0175">Coiled coil</keyword>
<organism evidence="8 9">
    <name type="scientific">Cyprinodon variegatus</name>
    <name type="common">Sheepshead minnow</name>
    <dbReference type="NCBI Taxonomy" id="28743"/>
    <lineage>
        <taxon>Eukaryota</taxon>
        <taxon>Metazoa</taxon>
        <taxon>Chordata</taxon>
        <taxon>Craniata</taxon>
        <taxon>Vertebrata</taxon>
        <taxon>Euteleostomi</taxon>
        <taxon>Actinopterygii</taxon>
        <taxon>Neopterygii</taxon>
        <taxon>Teleostei</taxon>
        <taxon>Neoteleostei</taxon>
        <taxon>Acanthomorphata</taxon>
        <taxon>Ovalentaria</taxon>
        <taxon>Atherinomorphae</taxon>
        <taxon>Cyprinodontiformes</taxon>
        <taxon>Cyprinodontidae</taxon>
        <taxon>Cyprinodon</taxon>
    </lineage>
</organism>
<evidence type="ECO:0000256" key="2">
    <source>
        <dbReference type="ARBA" id="ARBA00022741"/>
    </source>
</evidence>
<dbReference type="Gene3D" id="1.20.5.110">
    <property type="match status" value="1"/>
</dbReference>
<name>A0A3Q2CC93_CYPVA</name>
<keyword evidence="2" id="KW-0547">Nucleotide-binding</keyword>
<dbReference type="PANTHER" id="PTHR10465:SF2">
    <property type="entry name" value="MITOFUSIN-1"/>
    <property type="match status" value="1"/>
</dbReference>
<dbReference type="PANTHER" id="PTHR10465">
    <property type="entry name" value="TRANSMEMBRANE GTPASE FZO1"/>
    <property type="match status" value="1"/>
</dbReference>
<sequence>QEFISHSAVRTKFEQHTVRAWQITEAIKAVMDAINIASADRKICCLEEREEQRDRLDFVRGQMSRLSDNVKDRIRTLTDEVAAKVAMALLDQIQSLPVLVEEFRADFSPTPETLQLYKAVSTELPGRECGSRLVGCLAHRCSLNSVRPLVSLSVQQQLSTPSSSFEMTYDLTLAALCADFRENIDFQFSLGWTALVTRFIGATNAKRALSGGERGLKVSSLSGVKDFLMKQPAQRMLLCPQEGPAFKDEVLVSVATGLVSVTSRASMVVLVIGGVVWRSVGWRVIALSISLYGLLYLYERLTWTDATKERALKKQFTEYAALRLRAVVSVTSSSCSQQVYKELTATFNRLTQRVDLSEAELEGSIRQLTSRIQKLEKTQRKSKAGGVY</sequence>
<dbReference type="InterPro" id="IPR027094">
    <property type="entry name" value="Mitofusin_fam"/>
</dbReference>
<dbReference type="GO" id="GO:0003924">
    <property type="term" value="F:GTPase activity"/>
    <property type="evidence" value="ECO:0007669"/>
    <property type="project" value="InterPro"/>
</dbReference>
<dbReference type="InterPro" id="IPR006884">
    <property type="entry name" value="Fzo/mitofusin_HR2"/>
</dbReference>
<dbReference type="OMA" id="DASRERX"/>
<reference evidence="8" key="1">
    <citation type="submission" date="2025-08" db="UniProtKB">
        <authorList>
            <consortium name="Ensembl"/>
        </authorList>
    </citation>
    <scope>IDENTIFICATION</scope>
</reference>
<reference evidence="8" key="2">
    <citation type="submission" date="2025-09" db="UniProtKB">
        <authorList>
            <consortium name="Ensembl"/>
        </authorList>
    </citation>
    <scope>IDENTIFICATION</scope>
</reference>
<evidence type="ECO:0000256" key="1">
    <source>
        <dbReference type="ARBA" id="ARBA00004370"/>
    </source>
</evidence>
<evidence type="ECO:0000256" key="6">
    <source>
        <dbReference type="SAM" id="Coils"/>
    </source>
</evidence>
<keyword evidence="3" id="KW-0378">Hydrolase</keyword>
<evidence type="ECO:0000256" key="4">
    <source>
        <dbReference type="ARBA" id="ARBA00023134"/>
    </source>
</evidence>
<evidence type="ECO:0000313" key="9">
    <source>
        <dbReference type="Proteomes" id="UP000265020"/>
    </source>
</evidence>
<feature type="coiled-coil region" evidence="6">
    <location>
        <begin position="340"/>
        <end position="378"/>
    </location>
</feature>
<proteinExistence type="predicted"/>
<dbReference type="GO" id="GO:0005525">
    <property type="term" value="F:GTP binding"/>
    <property type="evidence" value="ECO:0007669"/>
    <property type="project" value="UniProtKB-KW"/>
</dbReference>
<dbReference type="GO" id="GO:0008053">
    <property type="term" value="P:mitochondrial fusion"/>
    <property type="evidence" value="ECO:0007669"/>
    <property type="project" value="InterPro"/>
</dbReference>
<accession>A0A3Q2CC93</accession>
<keyword evidence="9" id="KW-1185">Reference proteome</keyword>
<dbReference type="Pfam" id="PF04799">
    <property type="entry name" value="Fzo_mitofusin"/>
    <property type="match status" value="1"/>
</dbReference>
<dbReference type="Proteomes" id="UP000265020">
    <property type="component" value="Unassembled WGS sequence"/>
</dbReference>
<protein>
    <recommendedName>
        <fullName evidence="7">Fzo/mitofusin HR2 domain-containing protein</fullName>
    </recommendedName>
</protein>
<dbReference type="GO" id="GO:0051646">
    <property type="term" value="P:mitochondrion localization"/>
    <property type="evidence" value="ECO:0007669"/>
    <property type="project" value="TreeGrafter"/>
</dbReference>